<accession>A0A9W6YJJ2</accession>
<protein>
    <submittedName>
        <fullName evidence="3">Unnamed protein product</fullName>
    </submittedName>
</protein>
<feature type="chain" id="PRO_5040920055" evidence="1">
    <location>
        <begin position="19"/>
        <end position="520"/>
    </location>
</feature>
<dbReference type="GO" id="GO:0004674">
    <property type="term" value="F:protein serine/threonine kinase activity"/>
    <property type="evidence" value="ECO:0007669"/>
    <property type="project" value="TreeGrafter"/>
</dbReference>
<dbReference type="InterPro" id="IPR051681">
    <property type="entry name" value="Ser/Thr_Kinases-Pseudokinases"/>
</dbReference>
<comment type="caution">
    <text evidence="3">The sequence shown here is derived from an EMBL/GenBank/DDBJ whole genome shotgun (WGS) entry which is preliminary data.</text>
</comment>
<evidence type="ECO:0000313" key="3">
    <source>
        <dbReference type="EMBL" id="GMF65152.1"/>
    </source>
</evidence>
<name>A0A9W6YJJ2_9STRA</name>
<dbReference type="Gene3D" id="3.30.200.20">
    <property type="entry name" value="Phosphorylase Kinase, domain 1"/>
    <property type="match status" value="1"/>
</dbReference>
<dbReference type="AlphaFoldDB" id="A0A9W6YJJ2"/>
<dbReference type="GO" id="GO:0005524">
    <property type="term" value="F:ATP binding"/>
    <property type="evidence" value="ECO:0007669"/>
    <property type="project" value="InterPro"/>
</dbReference>
<dbReference type="InterPro" id="IPR008271">
    <property type="entry name" value="Ser/Thr_kinase_AS"/>
</dbReference>
<feature type="signal peptide" evidence="1">
    <location>
        <begin position="1"/>
        <end position="18"/>
    </location>
</feature>
<dbReference type="SUPFAM" id="SSF56112">
    <property type="entry name" value="Protein kinase-like (PK-like)"/>
    <property type="match status" value="1"/>
</dbReference>
<dbReference type="Gene3D" id="1.10.510.10">
    <property type="entry name" value="Transferase(Phosphotransferase) domain 1"/>
    <property type="match status" value="1"/>
</dbReference>
<reference evidence="3" key="1">
    <citation type="submission" date="2023-04" db="EMBL/GenBank/DDBJ databases">
        <title>Phytophthora lilii NBRC 32176.</title>
        <authorList>
            <person name="Ichikawa N."/>
            <person name="Sato H."/>
            <person name="Tonouchi N."/>
        </authorList>
    </citation>
    <scope>NUCLEOTIDE SEQUENCE</scope>
    <source>
        <strain evidence="3">NBRC 32176</strain>
    </source>
</reference>
<dbReference type="Pfam" id="PF07714">
    <property type="entry name" value="PK_Tyr_Ser-Thr"/>
    <property type="match status" value="1"/>
</dbReference>
<evidence type="ECO:0000313" key="4">
    <source>
        <dbReference type="Proteomes" id="UP001165083"/>
    </source>
</evidence>
<evidence type="ECO:0000256" key="1">
    <source>
        <dbReference type="SAM" id="SignalP"/>
    </source>
</evidence>
<dbReference type="PANTHER" id="PTHR44329:SF214">
    <property type="entry name" value="PROTEIN KINASE DOMAIN-CONTAINING PROTEIN"/>
    <property type="match status" value="1"/>
</dbReference>
<dbReference type="Proteomes" id="UP001165083">
    <property type="component" value="Unassembled WGS sequence"/>
</dbReference>
<organism evidence="3 4">
    <name type="scientific">Phytophthora lilii</name>
    <dbReference type="NCBI Taxonomy" id="2077276"/>
    <lineage>
        <taxon>Eukaryota</taxon>
        <taxon>Sar</taxon>
        <taxon>Stramenopiles</taxon>
        <taxon>Oomycota</taxon>
        <taxon>Peronosporomycetes</taxon>
        <taxon>Peronosporales</taxon>
        <taxon>Peronosporaceae</taxon>
        <taxon>Phytophthora</taxon>
    </lineage>
</organism>
<dbReference type="OrthoDB" id="164533at2759"/>
<dbReference type="SMART" id="SM00220">
    <property type="entry name" value="S_TKc"/>
    <property type="match status" value="1"/>
</dbReference>
<keyword evidence="4" id="KW-1185">Reference proteome</keyword>
<dbReference type="InterPro" id="IPR036537">
    <property type="entry name" value="Adaptor_Cbl_N_dom_sf"/>
</dbReference>
<dbReference type="InterPro" id="IPR001245">
    <property type="entry name" value="Ser-Thr/Tyr_kinase_cat_dom"/>
</dbReference>
<dbReference type="PROSITE" id="PS50011">
    <property type="entry name" value="PROTEIN_KINASE_DOM"/>
    <property type="match status" value="1"/>
</dbReference>
<dbReference type="CDD" id="cd21037">
    <property type="entry name" value="MLKL_NTD"/>
    <property type="match status" value="1"/>
</dbReference>
<feature type="domain" description="Protein kinase" evidence="2">
    <location>
        <begin position="223"/>
        <end position="478"/>
    </location>
</feature>
<dbReference type="InterPro" id="IPR000719">
    <property type="entry name" value="Prot_kinase_dom"/>
</dbReference>
<dbReference type="InterPro" id="IPR011009">
    <property type="entry name" value="Kinase-like_dom_sf"/>
</dbReference>
<sequence length="520" mass="58902">MSAVCSLVATFVIPGVGGLIVEVLGNIVELCQELEENEEMCTSVYKRLQFVSEELNKISDEEAMRQNQVLFMYGKTVANFLKFLQKQAKKSFIKRLASNRKVVAAIQEFNEDIDDLYKLLNLVHIQEMNKWRKEWDDERRKQEQMLLSIAANQQRIHADMQSKDSNLVESLAMLKYEMTHKKEQNSIATLAMMKRTFNKITRTSGAKVPAVPEWFISSDEVDFDSNDAFDCGSYGSVTRGTWGKGAKVVIKSLLMDDDQAKESFFKEVTVWRKLNNPHVIELFGACHVSTPAFFVCEDAIHGNFAEYFMEDKSEIWRLFYEAAVGLDYIHSQKVVHGDLKCNNILIGADDKAKICDFGFSYIRSQSVGLSKKAQTDTVRWKAPECLMPMGETPDASNNPRFASDVFSFGMCIIEAFSDEPPYALDDDDTILEKVFEGKEYPRPEGLADDEWELVKRMTDPDWQQRISLSTAISELKVFADREKERNNVDKTDRVCPGCSAAVGVEFSFCGACGHRVAASA</sequence>
<proteinExistence type="predicted"/>
<dbReference type="GO" id="GO:0007166">
    <property type="term" value="P:cell surface receptor signaling pathway"/>
    <property type="evidence" value="ECO:0007669"/>
    <property type="project" value="InterPro"/>
</dbReference>
<evidence type="ECO:0000259" key="2">
    <source>
        <dbReference type="PROSITE" id="PS50011"/>
    </source>
</evidence>
<keyword evidence="1" id="KW-0732">Signal</keyword>
<gene>
    <name evidence="3" type="ORF">Plil01_001786500</name>
</gene>
<dbReference type="Gene3D" id="1.20.930.20">
    <property type="entry name" value="Adaptor protein Cbl, N-terminal domain"/>
    <property type="match status" value="1"/>
</dbReference>
<dbReference type="PANTHER" id="PTHR44329">
    <property type="entry name" value="SERINE/THREONINE-PROTEIN KINASE TNNI3K-RELATED"/>
    <property type="match status" value="1"/>
</dbReference>
<dbReference type="InterPro" id="IPR059179">
    <property type="entry name" value="MLKL-like_MCAfunc"/>
</dbReference>
<dbReference type="EMBL" id="BSXW01012447">
    <property type="protein sequence ID" value="GMF65152.1"/>
    <property type="molecule type" value="Genomic_DNA"/>
</dbReference>
<dbReference type="PROSITE" id="PS00108">
    <property type="entry name" value="PROTEIN_KINASE_ST"/>
    <property type="match status" value="1"/>
</dbReference>